<dbReference type="PANTHER" id="PTHR21016">
    <property type="entry name" value="BETA-AMYLOID BINDING PROTEIN-RELATED"/>
    <property type="match status" value="1"/>
</dbReference>
<comment type="caution">
    <text evidence="11">The sequence shown here is derived from an EMBL/GenBank/DDBJ whole genome shotgun (WGS) entry which is preliminary data.</text>
</comment>
<comment type="similarity">
    <text evidence="2">Belongs to the TM2 family.</text>
</comment>
<feature type="domain" description="TM2" evidence="10">
    <location>
        <begin position="144"/>
        <end position="190"/>
    </location>
</feature>
<keyword evidence="4 9" id="KW-0732">Signal</keyword>
<comment type="subcellular location">
    <subcellularLocation>
        <location evidence="1">Membrane</location>
        <topology evidence="1">Multi-pass membrane protein</topology>
    </subcellularLocation>
</comment>
<reference evidence="11" key="1">
    <citation type="submission" date="2023-07" db="EMBL/GenBank/DDBJ databases">
        <authorList>
            <consortium name="CYATHOMIX"/>
        </authorList>
    </citation>
    <scope>NUCLEOTIDE SEQUENCE</scope>
    <source>
        <strain evidence="11">N/A</strain>
    </source>
</reference>
<evidence type="ECO:0000259" key="10">
    <source>
        <dbReference type="Pfam" id="PF05154"/>
    </source>
</evidence>
<feature type="transmembrane region" description="Helical" evidence="8">
    <location>
        <begin position="142"/>
        <end position="163"/>
    </location>
</feature>
<feature type="signal peptide" evidence="9">
    <location>
        <begin position="1"/>
        <end position="15"/>
    </location>
</feature>
<dbReference type="PANTHER" id="PTHR21016:SF7">
    <property type="entry name" value="TM2 DOMAIN-CONTAINING PROTEIN 3"/>
    <property type="match status" value="1"/>
</dbReference>
<proteinExistence type="inferred from homology"/>
<evidence type="ECO:0000256" key="3">
    <source>
        <dbReference type="ARBA" id="ARBA00022692"/>
    </source>
</evidence>
<dbReference type="Proteomes" id="UP001176961">
    <property type="component" value="Unassembled WGS sequence"/>
</dbReference>
<dbReference type="AlphaFoldDB" id="A0AA36DUV5"/>
<evidence type="ECO:0000256" key="9">
    <source>
        <dbReference type="SAM" id="SignalP"/>
    </source>
</evidence>
<dbReference type="GO" id="GO:0016020">
    <property type="term" value="C:membrane"/>
    <property type="evidence" value="ECO:0007669"/>
    <property type="project" value="UniProtKB-SubCell"/>
</dbReference>
<dbReference type="EMBL" id="CATQJL010000112">
    <property type="protein sequence ID" value="CAJ0593838.1"/>
    <property type="molecule type" value="Genomic_DNA"/>
</dbReference>
<keyword evidence="5 8" id="KW-1133">Transmembrane helix</keyword>
<keyword evidence="7" id="KW-0325">Glycoprotein</keyword>
<evidence type="ECO:0000256" key="2">
    <source>
        <dbReference type="ARBA" id="ARBA00008284"/>
    </source>
</evidence>
<keyword evidence="12" id="KW-1185">Reference proteome</keyword>
<evidence type="ECO:0000313" key="11">
    <source>
        <dbReference type="EMBL" id="CAJ0593838.1"/>
    </source>
</evidence>
<evidence type="ECO:0000313" key="12">
    <source>
        <dbReference type="Proteomes" id="UP001176961"/>
    </source>
</evidence>
<keyword evidence="3 8" id="KW-0812">Transmembrane</keyword>
<organism evidence="11 12">
    <name type="scientific">Cylicocyclus nassatus</name>
    <name type="common">Nematode worm</name>
    <dbReference type="NCBI Taxonomy" id="53992"/>
    <lineage>
        <taxon>Eukaryota</taxon>
        <taxon>Metazoa</taxon>
        <taxon>Ecdysozoa</taxon>
        <taxon>Nematoda</taxon>
        <taxon>Chromadorea</taxon>
        <taxon>Rhabditida</taxon>
        <taxon>Rhabditina</taxon>
        <taxon>Rhabditomorpha</taxon>
        <taxon>Strongyloidea</taxon>
        <taxon>Strongylidae</taxon>
        <taxon>Cylicocyclus</taxon>
    </lineage>
</organism>
<dbReference type="Pfam" id="PF05154">
    <property type="entry name" value="TM2"/>
    <property type="match status" value="1"/>
</dbReference>
<feature type="chain" id="PRO_5041415543" description="TM2 domain-containing protein" evidence="9">
    <location>
        <begin position="16"/>
        <end position="206"/>
    </location>
</feature>
<dbReference type="InterPro" id="IPR007829">
    <property type="entry name" value="TM2"/>
</dbReference>
<evidence type="ECO:0000256" key="5">
    <source>
        <dbReference type="ARBA" id="ARBA00022989"/>
    </source>
</evidence>
<name>A0AA36DUV5_CYLNA</name>
<protein>
    <recommendedName>
        <fullName evidence="10">TM2 domain-containing protein</fullName>
    </recommendedName>
</protein>
<dbReference type="InterPro" id="IPR050932">
    <property type="entry name" value="TM2D1-3-like"/>
</dbReference>
<keyword evidence="6 8" id="KW-0472">Membrane</keyword>
<evidence type="ECO:0000256" key="4">
    <source>
        <dbReference type="ARBA" id="ARBA00022729"/>
    </source>
</evidence>
<evidence type="ECO:0000256" key="1">
    <source>
        <dbReference type="ARBA" id="ARBA00004141"/>
    </source>
</evidence>
<evidence type="ECO:0000256" key="7">
    <source>
        <dbReference type="ARBA" id="ARBA00023180"/>
    </source>
</evidence>
<accession>A0AA36DUV5</accession>
<evidence type="ECO:0000256" key="8">
    <source>
        <dbReference type="SAM" id="Phobius"/>
    </source>
</evidence>
<evidence type="ECO:0000256" key="6">
    <source>
        <dbReference type="ARBA" id="ARBA00023136"/>
    </source>
</evidence>
<feature type="transmembrane region" description="Helical" evidence="8">
    <location>
        <begin position="175"/>
        <end position="197"/>
    </location>
</feature>
<sequence length="206" mass="22651">MIRCLLLVAAFVVFAGETTKRLGSATSSSRVNSRAHCSRIDCQTDASCLLCKFPLDCELDELVNVNCTSVKECGPNQISVNRDAFCRYCWQSDPSDYDCLPQSNCSTTSTQLVLTECTVHPNVICKGRRTFNKRIRCSWSSGISWAKAMFLSVTLGGFGADRFYLGLWKSAIGKLFSFGGLGVWTVVDVVLIATGYIRPADGSMYM</sequence>
<gene>
    <name evidence="11" type="ORF">CYNAS_LOCUS5821</name>
</gene>